<dbReference type="InterPro" id="IPR000182">
    <property type="entry name" value="GNAT_dom"/>
</dbReference>
<comment type="caution">
    <text evidence="4">The sequence shown here is derived from an EMBL/GenBank/DDBJ whole genome shotgun (WGS) entry which is preliminary data.</text>
</comment>
<keyword evidence="1" id="KW-0808">Transferase</keyword>
<dbReference type="PANTHER" id="PTHR10545">
    <property type="entry name" value="DIAMINE N-ACETYLTRANSFERASE"/>
    <property type="match status" value="1"/>
</dbReference>
<organism evidence="4 5">
    <name type="scientific">Massilimicrobiota timonensis</name>
    <dbReference type="NCBI Taxonomy" id="1776392"/>
    <lineage>
        <taxon>Bacteria</taxon>
        <taxon>Bacillati</taxon>
        <taxon>Bacillota</taxon>
        <taxon>Erysipelotrichia</taxon>
        <taxon>Erysipelotrichales</taxon>
        <taxon>Erysipelotrichaceae</taxon>
        <taxon>Massilimicrobiota</taxon>
    </lineage>
</organism>
<evidence type="ECO:0000256" key="1">
    <source>
        <dbReference type="ARBA" id="ARBA00022679"/>
    </source>
</evidence>
<dbReference type="RefSeq" id="WP_289526977.1">
    <property type="nucleotide sequence ID" value="NZ_JAUDCK010000001.1"/>
</dbReference>
<accession>A0ABT7UF28</accession>
<dbReference type="Pfam" id="PF00583">
    <property type="entry name" value="Acetyltransf_1"/>
    <property type="match status" value="1"/>
</dbReference>
<dbReference type="Proteomes" id="UP001529275">
    <property type="component" value="Unassembled WGS sequence"/>
</dbReference>
<dbReference type="SUPFAM" id="SSF55729">
    <property type="entry name" value="Acyl-CoA N-acyltransferases (Nat)"/>
    <property type="match status" value="1"/>
</dbReference>
<keyword evidence="2" id="KW-0012">Acyltransferase</keyword>
<proteinExistence type="predicted"/>
<dbReference type="CDD" id="cd04301">
    <property type="entry name" value="NAT_SF"/>
    <property type="match status" value="1"/>
</dbReference>
<dbReference type="InterPro" id="IPR016181">
    <property type="entry name" value="Acyl_CoA_acyltransferase"/>
</dbReference>
<evidence type="ECO:0000313" key="5">
    <source>
        <dbReference type="Proteomes" id="UP001529275"/>
    </source>
</evidence>
<keyword evidence="5" id="KW-1185">Reference proteome</keyword>
<reference evidence="5" key="1">
    <citation type="submission" date="2023-06" db="EMBL/GenBank/DDBJ databases">
        <title>Identification and characterization of horizontal gene transfer across gut microbiota members of farm animals based on homology search.</title>
        <authorList>
            <person name="Zeman M."/>
            <person name="Kubasova T."/>
            <person name="Jahodarova E."/>
            <person name="Nykrynova M."/>
            <person name="Rychlik I."/>
        </authorList>
    </citation>
    <scope>NUCLEOTIDE SEQUENCE [LARGE SCALE GENOMIC DNA]</scope>
    <source>
        <strain evidence="5">ET341</strain>
    </source>
</reference>
<evidence type="ECO:0000259" key="3">
    <source>
        <dbReference type="PROSITE" id="PS51186"/>
    </source>
</evidence>
<dbReference type="Gene3D" id="3.40.630.30">
    <property type="match status" value="1"/>
</dbReference>
<dbReference type="InterPro" id="IPR051016">
    <property type="entry name" value="Diverse_Substrate_AcTransf"/>
</dbReference>
<gene>
    <name evidence="4" type="ORF">QUV98_00230</name>
</gene>
<feature type="domain" description="N-acetyltransferase" evidence="3">
    <location>
        <begin position="1"/>
        <end position="150"/>
    </location>
</feature>
<protein>
    <submittedName>
        <fullName evidence="4">GNAT family N-acetyltransferase</fullName>
    </submittedName>
</protein>
<dbReference type="PROSITE" id="PS51186">
    <property type="entry name" value="GNAT"/>
    <property type="match status" value="1"/>
</dbReference>
<evidence type="ECO:0000256" key="2">
    <source>
        <dbReference type="ARBA" id="ARBA00023315"/>
    </source>
</evidence>
<dbReference type="EMBL" id="JAUDCK010000001">
    <property type="protein sequence ID" value="MDM8194754.1"/>
    <property type="molecule type" value="Genomic_DNA"/>
</dbReference>
<name>A0ABT7UF28_9FIRM</name>
<evidence type="ECO:0000313" key="4">
    <source>
        <dbReference type="EMBL" id="MDM8194754.1"/>
    </source>
</evidence>
<dbReference type="PANTHER" id="PTHR10545:SF29">
    <property type="entry name" value="GH14572P-RELATED"/>
    <property type="match status" value="1"/>
</dbReference>
<sequence>MIREVKPNDLEGINHLLYQVNNVHADGRPDLFQHGSKKYNDEELLKIISDSSRPIFVFEDENHHILGYVFCIVQHLYENKKTLYIDDLCVDENCRGQHIGKQLYEYVIAYAKKHDFYHVTLNVWYLNESAMKFYESCGMTPLKIMMEQIL</sequence>